<feature type="domain" description="BURP" evidence="2">
    <location>
        <begin position="135"/>
        <end position="383"/>
    </location>
</feature>
<dbReference type="EMBL" id="OZ019911">
    <property type="protein sequence ID" value="CAK9212433.1"/>
    <property type="molecule type" value="Genomic_DNA"/>
</dbReference>
<dbReference type="SMART" id="SM01045">
    <property type="entry name" value="BURP"/>
    <property type="match status" value="1"/>
</dbReference>
<dbReference type="Pfam" id="PF03181">
    <property type="entry name" value="BURP"/>
    <property type="match status" value="1"/>
</dbReference>
<keyword evidence="1" id="KW-0732">Signal</keyword>
<reference evidence="3" key="1">
    <citation type="submission" date="2024-02" db="EMBL/GenBank/DDBJ databases">
        <authorList>
            <consortium name="ELIXIR-Norway"/>
            <consortium name="Elixir Norway"/>
        </authorList>
    </citation>
    <scope>NUCLEOTIDE SEQUENCE</scope>
</reference>
<name>A0ABP0U559_9BRYO</name>
<dbReference type="Proteomes" id="UP001497512">
    <property type="component" value="Chromosome 19"/>
</dbReference>
<evidence type="ECO:0000256" key="1">
    <source>
        <dbReference type="SAM" id="SignalP"/>
    </source>
</evidence>
<dbReference type="PROSITE" id="PS51277">
    <property type="entry name" value="BURP"/>
    <property type="match status" value="1"/>
</dbReference>
<gene>
    <name evidence="3" type="ORF">CSSPTR1EN2_LOCUS11234</name>
</gene>
<sequence>MKMGASSPSTVLLLAMLTLVGSLAEVNATSRTAGWKSLQQSKDVVPEVGLRIPSTLLDHASTLDAATISRFAANIREGTLSQHSNEFCGAAKLTCDANMKVLDPVLRDLSLSNLQLNADLMQRTQEMMAASRAMYFGEKELTVGNQIHLPANLNRDIFPTISFLPSSLAQLMPFSRAKMPELLQILDIPENSNLATMMMRTMSQCEESDVRTGSAGGHKTCVTSLEDMRQFVYTSLSPEDVSDISPLDRTTISSDLKDSQLDSSLTTNAEKWTRVVESKSYNQAVICQKRMFPYAVYQCEDMKISGTGPQATIYSISMEEMNDNNGEVAPSSNSPRINQVAICGHINDLDLKLDDIGSKHVEAGGFDRTCHWVSDAFIWGIRAAI</sequence>
<accession>A0ABP0U559</accession>
<proteinExistence type="predicted"/>
<evidence type="ECO:0000259" key="2">
    <source>
        <dbReference type="PROSITE" id="PS51277"/>
    </source>
</evidence>
<dbReference type="PANTHER" id="PTHR31236">
    <property type="entry name" value="BURP DOMAIN PROTEIN USPL1-LIKE"/>
    <property type="match status" value="1"/>
</dbReference>
<evidence type="ECO:0000313" key="3">
    <source>
        <dbReference type="EMBL" id="CAK9212433.1"/>
    </source>
</evidence>
<feature type="signal peptide" evidence="1">
    <location>
        <begin position="1"/>
        <end position="24"/>
    </location>
</feature>
<feature type="chain" id="PRO_5046140942" description="BURP domain-containing protein" evidence="1">
    <location>
        <begin position="25"/>
        <end position="385"/>
    </location>
</feature>
<keyword evidence="4" id="KW-1185">Reference proteome</keyword>
<evidence type="ECO:0000313" key="4">
    <source>
        <dbReference type="Proteomes" id="UP001497512"/>
    </source>
</evidence>
<dbReference type="PANTHER" id="PTHR31236:SF45">
    <property type="entry name" value="BURP DOMAIN-CONTAINING PROTEIN"/>
    <property type="match status" value="1"/>
</dbReference>
<dbReference type="InterPro" id="IPR044816">
    <property type="entry name" value="BURP"/>
</dbReference>
<protein>
    <recommendedName>
        <fullName evidence="2">BURP domain-containing protein</fullName>
    </recommendedName>
</protein>
<organism evidence="3 4">
    <name type="scientific">Sphagnum troendelagicum</name>
    <dbReference type="NCBI Taxonomy" id="128251"/>
    <lineage>
        <taxon>Eukaryota</taxon>
        <taxon>Viridiplantae</taxon>
        <taxon>Streptophyta</taxon>
        <taxon>Embryophyta</taxon>
        <taxon>Bryophyta</taxon>
        <taxon>Sphagnophytina</taxon>
        <taxon>Sphagnopsida</taxon>
        <taxon>Sphagnales</taxon>
        <taxon>Sphagnaceae</taxon>
        <taxon>Sphagnum</taxon>
    </lineage>
</organism>
<dbReference type="InterPro" id="IPR004873">
    <property type="entry name" value="BURP_dom"/>
</dbReference>